<proteinExistence type="inferred from homology"/>
<gene>
    <name evidence="7" type="ORF">SAMN02982922_2590</name>
</gene>
<dbReference type="InterPro" id="IPR002509">
    <property type="entry name" value="NODB_dom"/>
</dbReference>
<dbReference type="SUPFAM" id="SSF88713">
    <property type="entry name" value="Glycoside hydrolase/deacetylase"/>
    <property type="match status" value="1"/>
</dbReference>
<dbReference type="RefSeq" id="WP_085464520.1">
    <property type="nucleotide sequence ID" value="NZ_FXBL01000004.1"/>
</dbReference>
<comment type="similarity">
    <text evidence="2">Belongs to the polysaccharide deacetylase family.</text>
</comment>
<evidence type="ECO:0000313" key="7">
    <source>
        <dbReference type="EMBL" id="SMH41522.1"/>
    </source>
</evidence>
<reference evidence="7 8" key="1">
    <citation type="submission" date="2017-04" db="EMBL/GenBank/DDBJ databases">
        <authorList>
            <person name="Afonso C.L."/>
            <person name="Miller P.J."/>
            <person name="Scott M.A."/>
            <person name="Spackman E."/>
            <person name="Goraichik I."/>
            <person name="Dimitrov K.M."/>
            <person name="Suarez D.L."/>
            <person name="Swayne D.E."/>
        </authorList>
    </citation>
    <scope>NUCLEOTIDE SEQUENCE [LARGE SCALE GENOMIC DNA]</scope>
    <source>
        <strain evidence="7 8">B5P</strain>
    </source>
</reference>
<feature type="signal peptide" evidence="5">
    <location>
        <begin position="1"/>
        <end position="21"/>
    </location>
</feature>
<organism evidence="7 8">
    <name type="scientific">Mesorhizobium australicum</name>
    <dbReference type="NCBI Taxonomy" id="536018"/>
    <lineage>
        <taxon>Bacteria</taxon>
        <taxon>Pseudomonadati</taxon>
        <taxon>Pseudomonadota</taxon>
        <taxon>Alphaproteobacteria</taxon>
        <taxon>Hyphomicrobiales</taxon>
        <taxon>Phyllobacteriaceae</taxon>
        <taxon>Mesorhizobium</taxon>
    </lineage>
</organism>
<comment type="function">
    <text evidence="1">Is involved in generating a small heat-stable compound (Nod), an acylated oligomer of N-acetylglucosamine, that stimulates mitosis in various plant protoplasts.</text>
</comment>
<dbReference type="InterPro" id="IPR050248">
    <property type="entry name" value="Polysacc_deacetylase_ArnD"/>
</dbReference>
<dbReference type="PANTHER" id="PTHR10587">
    <property type="entry name" value="GLYCOSYL TRANSFERASE-RELATED"/>
    <property type="match status" value="1"/>
</dbReference>
<keyword evidence="5" id="KW-0732">Signal</keyword>
<feature type="domain" description="NodB homology" evidence="6">
    <location>
        <begin position="38"/>
        <end position="244"/>
    </location>
</feature>
<dbReference type="GO" id="GO:0005975">
    <property type="term" value="P:carbohydrate metabolic process"/>
    <property type="evidence" value="ECO:0007669"/>
    <property type="project" value="InterPro"/>
</dbReference>
<dbReference type="OrthoDB" id="9814083at2"/>
<feature type="chain" id="PRO_5012665683" description="Chitooligosaccharide deacetylase" evidence="5">
    <location>
        <begin position="22"/>
        <end position="244"/>
    </location>
</feature>
<dbReference type="PANTHER" id="PTHR10587:SF134">
    <property type="entry name" value="SECRETED PROTEIN"/>
    <property type="match status" value="1"/>
</dbReference>
<evidence type="ECO:0000256" key="2">
    <source>
        <dbReference type="ARBA" id="ARBA00010973"/>
    </source>
</evidence>
<dbReference type="EMBL" id="FXBL01000004">
    <property type="protein sequence ID" value="SMH41522.1"/>
    <property type="molecule type" value="Genomic_DNA"/>
</dbReference>
<keyword evidence="8" id="KW-1185">Reference proteome</keyword>
<evidence type="ECO:0000256" key="4">
    <source>
        <dbReference type="ARBA" id="ARBA00032976"/>
    </source>
</evidence>
<protein>
    <recommendedName>
        <fullName evidence="3">Chitooligosaccharide deacetylase</fullName>
    </recommendedName>
    <alternativeName>
        <fullName evidence="4">Nodulation protein B</fullName>
    </alternativeName>
</protein>
<sequence length="244" mass="25259">MKRAFPAVLAVALLCSPAAGGSRLVEPQLHLESSAGGRRVALTLDACSGATDTRILSALVENAIPATIFVTARWLRRNPDAVRLLLAHPALFEIENHGARHVPAVDEAVRIYGIAAAGSPQAVAAEVEGGAREMTALGLAKPRWFRGATAKYTPSAIAKIRGMGYRVAGYSLNADQGATLGAASVEKRVAAAKDGDVIIAHVNQPTRQAGAGLVKGLLRLKADGATFVRLEDVAETGTDGTAAP</sequence>
<name>A0A1X7NTN1_9HYPH</name>
<dbReference type="Proteomes" id="UP000193083">
    <property type="component" value="Unassembled WGS sequence"/>
</dbReference>
<dbReference type="Gene3D" id="3.20.20.370">
    <property type="entry name" value="Glycoside hydrolase/deacetylase"/>
    <property type="match status" value="1"/>
</dbReference>
<dbReference type="Pfam" id="PF01522">
    <property type="entry name" value="Polysacc_deac_1"/>
    <property type="match status" value="1"/>
</dbReference>
<evidence type="ECO:0000259" key="6">
    <source>
        <dbReference type="PROSITE" id="PS51677"/>
    </source>
</evidence>
<dbReference type="AlphaFoldDB" id="A0A1X7NTN1"/>
<dbReference type="GO" id="GO:0016810">
    <property type="term" value="F:hydrolase activity, acting on carbon-nitrogen (but not peptide) bonds"/>
    <property type="evidence" value="ECO:0007669"/>
    <property type="project" value="InterPro"/>
</dbReference>
<dbReference type="PROSITE" id="PS51677">
    <property type="entry name" value="NODB"/>
    <property type="match status" value="1"/>
</dbReference>
<evidence type="ECO:0000256" key="3">
    <source>
        <dbReference type="ARBA" id="ARBA00020071"/>
    </source>
</evidence>
<evidence type="ECO:0000256" key="5">
    <source>
        <dbReference type="SAM" id="SignalP"/>
    </source>
</evidence>
<evidence type="ECO:0000313" key="8">
    <source>
        <dbReference type="Proteomes" id="UP000193083"/>
    </source>
</evidence>
<accession>A0A1X7NTN1</accession>
<dbReference type="InterPro" id="IPR011330">
    <property type="entry name" value="Glyco_hydro/deAcase_b/a-brl"/>
</dbReference>
<evidence type="ECO:0000256" key="1">
    <source>
        <dbReference type="ARBA" id="ARBA00003236"/>
    </source>
</evidence>